<evidence type="ECO:0000313" key="1">
    <source>
        <dbReference type="EMBL" id="MQY22073.1"/>
    </source>
</evidence>
<proteinExistence type="predicted"/>
<sequence>MLVIAECSHQLRQWATAVLAADPAITRTQYLSGVGHRIWNGLDDNNDRAASVITAFLGNEPAPLCDYPRAKDIPTFLSGHEQSAS</sequence>
<dbReference type="AlphaFoldDB" id="A0A7K0D8G6"/>
<comment type="caution">
    <text evidence="1">The sequence shown here is derived from an EMBL/GenBank/DDBJ whole genome shotgun (WGS) entry which is preliminary data.</text>
</comment>
<organism evidence="1 2">
    <name type="scientific">Nocardia macrotermitis</name>
    <dbReference type="NCBI Taxonomy" id="2585198"/>
    <lineage>
        <taxon>Bacteria</taxon>
        <taxon>Bacillati</taxon>
        <taxon>Actinomycetota</taxon>
        <taxon>Actinomycetes</taxon>
        <taxon>Mycobacteriales</taxon>
        <taxon>Nocardiaceae</taxon>
        <taxon>Nocardia</taxon>
    </lineage>
</organism>
<dbReference type="RefSeq" id="WP_194290003.1">
    <property type="nucleotide sequence ID" value="NZ_WEGK01000012.1"/>
</dbReference>
<name>A0A7K0D8G6_9NOCA</name>
<evidence type="ECO:0000313" key="2">
    <source>
        <dbReference type="Proteomes" id="UP000438448"/>
    </source>
</evidence>
<dbReference type="Proteomes" id="UP000438448">
    <property type="component" value="Unassembled WGS sequence"/>
</dbReference>
<accession>A0A7K0D8G6</accession>
<reference evidence="1 2" key="1">
    <citation type="submission" date="2019-10" db="EMBL/GenBank/DDBJ databases">
        <title>Nocardia macrotermitis sp. nov. and Nocardia aurantia sp. nov., isolated from the gut of fungus growing-termite Macrotermes natalensis.</title>
        <authorList>
            <person name="Benndorf R."/>
            <person name="Schwitalla J."/>
            <person name="Martin K."/>
            <person name="De Beer W."/>
            <person name="Kaster A.-K."/>
            <person name="Vollmers J."/>
            <person name="Poulsen M."/>
            <person name="Beemelmanns C."/>
        </authorList>
    </citation>
    <scope>NUCLEOTIDE SEQUENCE [LARGE SCALE GENOMIC DNA]</scope>
    <source>
        <strain evidence="1 2">RB20</strain>
    </source>
</reference>
<gene>
    <name evidence="1" type="ORF">NRB20_51860</name>
</gene>
<keyword evidence="2" id="KW-1185">Reference proteome</keyword>
<protein>
    <submittedName>
        <fullName evidence="1">Uncharacterized protein</fullName>
    </submittedName>
</protein>
<dbReference type="EMBL" id="WEGK01000012">
    <property type="protein sequence ID" value="MQY22073.1"/>
    <property type="molecule type" value="Genomic_DNA"/>
</dbReference>